<feature type="compositionally biased region" description="Basic and acidic residues" evidence="2">
    <location>
        <begin position="409"/>
        <end position="422"/>
    </location>
</feature>
<proteinExistence type="predicted"/>
<reference evidence="4" key="1">
    <citation type="submission" date="2025-05" db="UniProtKB">
        <authorList>
            <consortium name="RefSeq"/>
        </authorList>
    </citation>
    <scope>NUCLEOTIDE SEQUENCE [LARGE SCALE GENOMIC DNA]</scope>
</reference>
<feature type="compositionally biased region" description="Basic and acidic residues" evidence="2">
    <location>
        <begin position="447"/>
        <end position="471"/>
    </location>
</feature>
<dbReference type="PRINTS" id="PR00625">
    <property type="entry name" value="JDOMAIN"/>
</dbReference>
<feature type="compositionally biased region" description="Basic and acidic residues" evidence="2">
    <location>
        <begin position="390"/>
        <end position="402"/>
    </location>
</feature>
<feature type="domain" description="J" evidence="3">
    <location>
        <begin position="83"/>
        <end position="149"/>
    </location>
</feature>
<dbReference type="InterPro" id="IPR043183">
    <property type="entry name" value="DNJB2/6-like"/>
</dbReference>
<sequence>MFLLMRDMNVEELMELGTWLSTPKRSEKSSIYEQKSVSDYLKATQDLCTPVLFSEKEITHISLPLFLTFSADLCPGWMDIMVDYYKILDVPQSASMNDIKKAYRSKVLRWHPDKNPENRKEAEQKFKEIVEAYKVLSDETTRGHYDGSNRDTFKGTKRSEAEKHLSVFDQDGIKIFFTGKRSSSDFSVSFFSAPKRFHHFSIMSAFINGKKITTKRHLENESKYLEVEEDGKTVSIHVNGIPVYDRESNGPAGSEWDYRLDKGHCCPDKLHFWTCERRRWADGWRQWANKWRDWAEECRDWAEGRHHQEGKFFSKAYAKHGKTDASKASEEHLKSETACPKSGGRFPGFSMSGEGKCDLKDGHSRTNKGQSQPGEEFSKTDKGYFVFAKPGEKNSGMDEGHLKKNKKAYKAEEGHPLPEKSNHGFVRTGEWNSDQGEGHTKIKKGPPKTEEGHCRLDGLQKPEHKKTDPRCKAFPTKHKILSEHSSPGGNREPHVEKQDRQANETNTHVAKNEKTLGKKESKDEKLEDNSRKGGSALESQPEKGMELNGMRNMFSEGVVPDSEADLICCSPKGRKENQIWTRKLYSKRSKSQVGRNWSYSSRTKSRGRKGRLREVHSKGETEVNDLSDRGKELILGGQRTPADLKGVLQNRDKETLLSFQEDDIPLQTKKRLLKRRAQRILADAQSEKHPSVSENSQRLGIKGQRQKRLIKLPQPNAQLPSIQGQKLGMNQLPNVTR</sequence>
<protein>
    <recommendedName>
        <fullName evidence="3">J domain-containing protein</fullName>
    </recommendedName>
</protein>
<reference evidence="5" key="2">
    <citation type="submission" date="2025-08" db="UniProtKB">
        <authorList>
            <consortium name="RefSeq"/>
        </authorList>
    </citation>
    <scope>IDENTIFICATION</scope>
</reference>
<feature type="compositionally biased region" description="Basic and acidic residues" evidence="2">
    <location>
        <begin position="612"/>
        <end position="622"/>
    </location>
</feature>
<organism evidence="4 5">
    <name type="scientific">Pogona vitticeps</name>
    <name type="common">central bearded dragon</name>
    <dbReference type="NCBI Taxonomy" id="103695"/>
    <lineage>
        <taxon>Eukaryota</taxon>
        <taxon>Metazoa</taxon>
        <taxon>Chordata</taxon>
        <taxon>Craniata</taxon>
        <taxon>Vertebrata</taxon>
        <taxon>Euteleostomi</taxon>
        <taxon>Lepidosauria</taxon>
        <taxon>Squamata</taxon>
        <taxon>Bifurcata</taxon>
        <taxon>Unidentata</taxon>
        <taxon>Episquamata</taxon>
        <taxon>Toxicofera</taxon>
        <taxon>Iguania</taxon>
        <taxon>Acrodonta</taxon>
        <taxon>Agamidae</taxon>
        <taxon>Amphibolurinae</taxon>
        <taxon>Pogona</taxon>
    </lineage>
</organism>
<dbReference type="GeneID" id="110085710"/>
<evidence type="ECO:0000313" key="5">
    <source>
        <dbReference type="RefSeq" id="XP_072835665.1"/>
    </source>
</evidence>
<dbReference type="Pfam" id="PF00226">
    <property type="entry name" value="DnaJ"/>
    <property type="match status" value="1"/>
</dbReference>
<dbReference type="PROSITE" id="PS50076">
    <property type="entry name" value="DNAJ_2"/>
    <property type="match status" value="1"/>
</dbReference>
<dbReference type="PANTHER" id="PTHR45168">
    <property type="entry name" value="DNAJ HOMOLOG SUBFAMILY B MEMBER 2"/>
    <property type="match status" value="1"/>
</dbReference>
<feature type="compositionally biased region" description="Basic and acidic residues" evidence="2">
    <location>
        <begin position="491"/>
        <end position="502"/>
    </location>
</feature>
<keyword evidence="1" id="KW-0143">Chaperone</keyword>
<dbReference type="CDD" id="cd06257">
    <property type="entry name" value="DnaJ"/>
    <property type="match status" value="1"/>
</dbReference>
<feature type="region of interest" description="Disordered" evidence="2">
    <location>
        <begin position="591"/>
        <end position="622"/>
    </location>
</feature>
<dbReference type="InterPro" id="IPR001623">
    <property type="entry name" value="DnaJ_domain"/>
</dbReference>
<name>A0ABM5ER84_9SAUR</name>
<feature type="compositionally biased region" description="Basic and acidic residues" evidence="2">
    <location>
        <begin position="323"/>
        <end position="335"/>
    </location>
</feature>
<feature type="compositionally biased region" description="Basic and acidic residues" evidence="2">
    <location>
        <begin position="355"/>
        <end position="364"/>
    </location>
</feature>
<dbReference type="PANTHER" id="PTHR45168:SF3">
    <property type="entry name" value="DNAJ HEAT SHOCK PROTEIN FAMILY (HSP40) MEMBER B2"/>
    <property type="match status" value="1"/>
</dbReference>
<gene>
    <name evidence="5" type="primary">LOC110085710</name>
</gene>
<feature type="region of interest" description="Disordered" evidence="2">
    <location>
        <begin position="681"/>
        <end position="737"/>
    </location>
</feature>
<evidence type="ECO:0000259" key="3">
    <source>
        <dbReference type="PROSITE" id="PS50076"/>
    </source>
</evidence>
<feature type="compositionally biased region" description="Polar residues" evidence="2">
    <location>
        <begin position="715"/>
        <end position="724"/>
    </location>
</feature>
<dbReference type="SMART" id="SM00271">
    <property type="entry name" value="DnaJ"/>
    <property type="match status" value="1"/>
</dbReference>
<dbReference type="RefSeq" id="XP_072835665.1">
    <property type="nucleotide sequence ID" value="XM_072979564.1"/>
</dbReference>
<evidence type="ECO:0000256" key="2">
    <source>
        <dbReference type="SAM" id="MobiDB-lite"/>
    </source>
</evidence>
<dbReference type="SUPFAM" id="SSF46565">
    <property type="entry name" value="Chaperone J-domain"/>
    <property type="match status" value="1"/>
</dbReference>
<accession>A0ABM5ER84</accession>
<dbReference type="Proteomes" id="UP001652642">
    <property type="component" value="Chromosome 1"/>
</dbReference>
<keyword evidence="4" id="KW-1185">Reference proteome</keyword>
<feature type="region of interest" description="Disordered" evidence="2">
    <location>
        <begin position="323"/>
        <end position="545"/>
    </location>
</feature>
<evidence type="ECO:0000256" key="1">
    <source>
        <dbReference type="ARBA" id="ARBA00023186"/>
    </source>
</evidence>
<evidence type="ECO:0000313" key="4">
    <source>
        <dbReference type="Proteomes" id="UP001652642"/>
    </source>
</evidence>
<dbReference type="InterPro" id="IPR036869">
    <property type="entry name" value="J_dom_sf"/>
</dbReference>
<feature type="compositionally biased region" description="Basic and acidic residues" evidence="2">
    <location>
        <begin position="510"/>
        <end position="531"/>
    </location>
</feature>
<dbReference type="Gene3D" id="1.10.287.110">
    <property type="entry name" value="DnaJ domain"/>
    <property type="match status" value="1"/>
</dbReference>